<organism evidence="1 2">
    <name type="scientific">Chimaeribacter coloradensis</name>
    <dbReference type="NCBI Taxonomy" id="2060068"/>
    <lineage>
        <taxon>Bacteria</taxon>
        <taxon>Pseudomonadati</taxon>
        <taxon>Pseudomonadota</taxon>
        <taxon>Gammaproteobacteria</taxon>
        <taxon>Enterobacterales</taxon>
        <taxon>Yersiniaceae</taxon>
        <taxon>Chimaeribacter</taxon>
    </lineage>
</organism>
<reference evidence="1 2" key="1">
    <citation type="submission" date="2017-12" db="EMBL/GenBank/DDBJ databases">
        <title>Characterization of six clinical isolates of Enterochimera gen. nov., a novel genus of the Yersiniaciae family and the three species Enterochimera arupensis sp. nov., Enterochimera coloradensis sp. nov, and Enterochimera californica sp. nov.</title>
        <authorList>
            <person name="Rossi A."/>
            <person name="Fisher M."/>
        </authorList>
    </citation>
    <scope>NUCLEOTIDE SEQUENCE [LARGE SCALE GENOMIC DNA]</scope>
    <source>
        <strain evidence="2">2016-Iso4</strain>
    </source>
</reference>
<proteinExistence type="predicted"/>
<dbReference type="InterPro" id="IPR022597">
    <property type="entry name" value="GhoS"/>
</dbReference>
<dbReference type="AlphaFoldDB" id="A0A2N5EDC2"/>
<name>A0A2N5EDC2_9GAMM</name>
<dbReference type="Proteomes" id="UP000234503">
    <property type="component" value="Unassembled WGS sequence"/>
</dbReference>
<gene>
    <name evidence="1" type="ORF">CYR32_01885</name>
</gene>
<dbReference type="Pfam" id="PF11080">
    <property type="entry name" value="GhoS"/>
    <property type="match status" value="1"/>
</dbReference>
<comment type="caution">
    <text evidence="1">The sequence shown here is derived from an EMBL/GenBank/DDBJ whole genome shotgun (WGS) entry which is preliminary data.</text>
</comment>
<dbReference type="RefSeq" id="WP_101821972.1">
    <property type="nucleotide sequence ID" value="NZ_PJZH01000001.1"/>
</dbReference>
<dbReference type="OrthoDB" id="6490595at2"/>
<sequence>MALSHSDPYVVTFRYQEQGLADLAKLTNQLTLAGFTTSLTSGDGVLHELGTNSYGVSSLHSKEDVIELATRLGETALGQTPEVTLTTLDDYLRQIEQVKLSPKA</sequence>
<evidence type="ECO:0000313" key="1">
    <source>
        <dbReference type="EMBL" id="PLR40517.1"/>
    </source>
</evidence>
<keyword evidence="2" id="KW-1185">Reference proteome</keyword>
<dbReference type="EMBL" id="PJZH01000001">
    <property type="protein sequence ID" value="PLR40517.1"/>
    <property type="molecule type" value="Genomic_DNA"/>
</dbReference>
<evidence type="ECO:0000313" key="2">
    <source>
        <dbReference type="Proteomes" id="UP000234503"/>
    </source>
</evidence>
<dbReference type="Gene3D" id="3.30.70.2360">
    <property type="match status" value="1"/>
</dbReference>
<protein>
    <submittedName>
        <fullName evidence="1">Uncharacterized protein</fullName>
    </submittedName>
</protein>
<accession>A0A2N5EDC2</accession>
<dbReference type="InterPro" id="IPR038241">
    <property type="entry name" value="GhoS_sf"/>
</dbReference>
<dbReference type="GO" id="GO:0004521">
    <property type="term" value="F:RNA endonuclease activity"/>
    <property type="evidence" value="ECO:0007669"/>
    <property type="project" value="InterPro"/>
</dbReference>